<evidence type="ECO:0000256" key="1">
    <source>
        <dbReference type="ARBA" id="ARBA00022801"/>
    </source>
</evidence>
<dbReference type="GO" id="GO:0016020">
    <property type="term" value="C:membrane"/>
    <property type="evidence" value="ECO:0007669"/>
    <property type="project" value="TreeGrafter"/>
</dbReference>
<feature type="compositionally biased region" description="Basic and acidic residues" evidence="5">
    <location>
        <begin position="204"/>
        <end position="217"/>
    </location>
</feature>
<dbReference type="PANTHER" id="PTHR24185:SF1">
    <property type="entry name" value="CALCIUM-INDEPENDENT PHOSPHOLIPASE A2-GAMMA"/>
    <property type="match status" value="1"/>
</dbReference>
<protein>
    <recommendedName>
        <fullName evidence="6">PNPLA domain-containing protein</fullName>
    </recommendedName>
</protein>
<feature type="short sequence motif" description="GXSXG" evidence="4">
    <location>
        <begin position="118"/>
        <end position="122"/>
    </location>
</feature>
<dbReference type="AlphaFoldDB" id="A0A2K1R035"/>
<evidence type="ECO:0000256" key="2">
    <source>
        <dbReference type="ARBA" id="ARBA00022963"/>
    </source>
</evidence>
<evidence type="ECO:0000256" key="3">
    <source>
        <dbReference type="ARBA" id="ARBA00023098"/>
    </source>
</evidence>
<feature type="active site" description="Nucleophile" evidence="4">
    <location>
        <position position="120"/>
    </location>
</feature>
<feature type="domain" description="PNPLA" evidence="6">
    <location>
        <begin position="61"/>
        <end position="355"/>
    </location>
</feature>
<dbReference type="PANTHER" id="PTHR24185">
    <property type="entry name" value="CALCIUM-INDEPENDENT PHOSPHOLIPASE A2-GAMMA"/>
    <property type="match status" value="1"/>
</dbReference>
<dbReference type="GO" id="GO:0016042">
    <property type="term" value="P:lipid catabolic process"/>
    <property type="evidence" value="ECO:0007669"/>
    <property type="project" value="UniProtKB-UniRule"/>
</dbReference>
<feature type="active site" description="Proton acceptor" evidence="4">
    <location>
        <position position="342"/>
    </location>
</feature>
<dbReference type="Proteomes" id="UP000243797">
    <property type="component" value="Unassembled WGS sequence"/>
</dbReference>
<dbReference type="SUPFAM" id="SSF52151">
    <property type="entry name" value="FabD/lysophospholipase-like"/>
    <property type="match status" value="1"/>
</dbReference>
<dbReference type="EMBL" id="NKHZ01000018">
    <property type="protein sequence ID" value="PNS20664.1"/>
    <property type="molecule type" value="Genomic_DNA"/>
</dbReference>
<keyword evidence="8" id="KW-1185">Reference proteome</keyword>
<dbReference type="GO" id="GO:0047499">
    <property type="term" value="F:calcium-independent phospholipase A2 activity"/>
    <property type="evidence" value="ECO:0007669"/>
    <property type="project" value="TreeGrafter"/>
</dbReference>
<dbReference type="InterPro" id="IPR002641">
    <property type="entry name" value="PNPLA_dom"/>
</dbReference>
<evidence type="ECO:0000256" key="5">
    <source>
        <dbReference type="SAM" id="MobiDB-lite"/>
    </source>
</evidence>
<evidence type="ECO:0000313" key="7">
    <source>
        <dbReference type="EMBL" id="PNS20664.1"/>
    </source>
</evidence>
<dbReference type="STRING" id="2082308.A0A2K1R035"/>
<gene>
    <name evidence="7" type="ORF">CAC42_2909</name>
</gene>
<comment type="caution">
    <text evidence="7">The sequence shown here is derived from an EMBL/GenBank/DDBJ whole genome shotgun (WGS) entry which is preliminary data.</text>
</comment>
<proteinExistence type="predicted"/>
<dbReference type="InterPro" id="IPR016035">
    <property type="entry name" value="Acyl_Trfase/lysoPLipase"/>
</dbReference>
<dbReference type="GO" id="GO:0019369">
    <property type="term" value="P:arachidonate metabolic process"/>
    <property type="evidence" value="ECO:0007669"/>
    <property type="project" value="TreeGrafter"/>
</dbReference>
<name>A0A2K1R035_9PEZI</name>
<dbReference type="GO" id="GO:0046486">
    <property type="term" value="P:glycerolipid metabolic process"/>
    <property type="evidence" value="ECO:0007669"/>
    <property type="project" value="UniProtKB-ARBA"/>
</dbReference>
<feature type="region of interest" description="Disordered" evidence="5">
    <location>
        <begin position="1"/>
        <end position="36"/>
    </location>
</feature>
<keyword evidence="1 4" id="KW-0378">Hydrolase</keyword>
<feature type="short sequence motif" description="GXGXXG" evidence="4">
    <location>
        <begin position="65"/>
        <end position="70"/>
    </location>
</feature>
<dbReference type="Pfam" id="PF01734">
    <property type="entry name" value="Patatin"/>
    <property type="match status" value="1"/>
</dbReference>
<feature type="short sequence motif" description="DGA/G" evidence="4">
    <location>
        <begin position="342"/>
        <end position="344"/>
    </location>
</feature>
<evidence type="ECO:0000313" key="8">
    <source>
        <dbReference type="Proteomes" id="UP000243797"/>
    </source>
</evidence>
<dbReference type="Gene3D" id="3.40.1090.10">
    <property type="entry name" value="Cytosolic phospholipase A2 catalytic domain"/>
    <property type="match status" value="1"/>
</dbReference>
<organism evidence="7 8">
    <name type="scientific">Sphaceloma murrayae</name>
    <dbReference type="NCBI Taxonomy" id="2082308"/>
    <lineage>
        <taxon>Eukaryota</taxon>
        <taxon>Fungi</taxon>
        <taxon>Dikarya</taxon>
        <taxon>Ascomycota</taxon>
        <taxon>Pezizomycotina</taxon>
        <taxon>Dothideomycetes</taxon>
        <taxon>Dothideomycetidae</taxon>
        <taxon>Myriangiales</taxon>
        <taxon>Elsinoaceae</taxon>
        <taxon>Sphaceloma</taxon>
    </lineage>
</organism>
<dbReference type="InParanoid" id="A0A2K1R035"/>
<keyword evidence="2 4" id="KW-0442">Lipid degradation</keyword>
<keyword evidence="3 4" id="KW-0443">Lipid metabolism</keyword>
<sequence>MAGRPSRLRASPGHSPHGSEGSSPAPSVGRSPARGDVTGHDWKQARIWMTEVKDPWDPCILTLDGGGIRGFSSALILKELMDEVYTFEKKLEEEEPTGELPSSVDELLPCHYFDFMYGTSTGGLIAVMLARLRMTISECLHQYRKVGDELFGHRKNIIPFMTKYRSEPLERAVKALVATRGLGQMHPWDAEFRRDSMQDATGESTHDSTRESMHDSPRASQAKGLFLPHFTSEPERIPKLTDSVLTQSSTGFSMGRRWDPNAPRVCQSCCLTAIHSGQVSQAHLLRSYPHIYTKDLPAWITPYNSGADPLYIWQVTRATSAAPFYFDMLEAMVEQEWRGHKDGGIRENNPSGAALSEFASLYPNKSQPALMLSIGTGRTQTNSDGFMSTLPWPFGHIALLRKMAENISVIPHLVVKYTESEAKHQEMVRFAKGENTWYKRLNVSSGLENMPLDDWKKGDYQGETVPGGASLTRMEDATVHYLAREVDEDIEKFVSPRMMIQHTAEKLVRVRRARRRLGGERWTAFLGHGLREQMLRQTMSEEQAMSGAQQ</sequence>
<feature type="region of interest" description="Disordered" evidence="5">
    <location>
        <begin position="197"/>
        <end position="219"/>
    </location>
</feature>
<dbReference type="PROSITE" id="PS51635">
    <property type="entry name" value="PNPLA"/>
    <property type="match status" value="1"/>
</dbReference>
<accession>A0A2K1R035</accession>
<dbReference type="OrthoDB" id="626167at2759"/>
<evidence type="ECO:0000256" key="4">
    <source>
        <dbReference type="PROSITE-ProRule" id="PRU01161"/>
    </source>
</evidence>
<reference evidence="7 8" key="1">
    <citation type="submission" date="2017-06" db="EMBL/GenBank/DDBJ databases">
        <title>Draft genome sequence of a variant of Elsinoe murrayae.</title>
        <authorList>
            <person name="Cheng Q."/>
        </authorList>
    </citation>
    <scope>NUCLEOTIDE SEQUENCE [LARGE SCALE GENOMIC DNA]</scope>
    <source>
        <strain evidence="7 8">CQ-2017a</strain>
    </source>
</reference>
<evidence type="ECO:0000259" key="6">
    <source>
        <dbReference type="PROSITE" id="PS51635"/>
    </source>
</evidence>
<feature type="compositionally biased region" description="Low complexity" evidence="5">
    <location>
        <begin position="10"/>
        <end position="27"/>
    </location>
</feature>